<proteinExistence type="predicted"/>
<evidence type="ECO:0000313" key="5">
    <source>
        <dbReference type="Proteomes" id="UP000193884"/>
    </source>
</evidence>
<evidence type="ECO:0000256" key="1">
    <source>
        <dbReference type="SAM" id="SignalP"/>
    </source>
</evidence>
<protein>
    <recommendedName>
        <fullName evidence="6">PsiF repeat-containing protein</fullName>
    </recommendedName>
</protein>
<dbReference type="Proteomes" id="UP000193884">
    <property type="component" value="Unassembled WGS sequence"/>
</dbReference>
<gene>
    <name evidence="3" type="ORF">BST63_00415</name>
    <name evidence="2" type="ORF">BSZ18_01245</name>
</gene>
<evidence type="ECO:0000313" key="4">
    <source>
        <dbReference type="Proteomes" id="UP000193553"/>
    </source>
</evidence>
<accession>A0A1X3GU40</accession>
<evidence type="ECO:0000313" key="2">
    <source>
        <dbReference type="EMBL" id="OSJ18941.1"/>
    </source>
</evidence>
<dbReference type="Proteomes" id="UP000193553">
    <property type="component" value="Unassembled WGS sequence"/>
</dbReference>
<feature type="signal peptide" evidence="1">
    <location>
        <begin position="1"/>
        <end position="21"/>
    </location>
</feature>
<dbReference type="EMBL" id="NAFI01000120">
    <property type="protein sequence ID" value="OSJ18941.1"/>
    <property type="molecule type" value="Genomic_DNA"/>
</dbReference>
<keyword evidence="1" id="KW-0732">Signal</keyword>
<reference evidence="4 5" key="1">
    <citation type="submission" date="2017-03" db="EMBL/GenBank/DDBJ databases">
        <title>Whole genome sequences of fourteen strains of Bradyrhizobium canariense and one strain of Bradyrhizobium japonicum isolated from Lupinus (Papilionoideae: Genisteae) species in Algeria.</title>
        <authorList>
            <person name="Crovadore J."/>
            <person name="Chekireb D."/>
            <person name="Brachmann A."/>
            <person name="Chablais R."/>
            <person name="Cochard B."/>
            <person name="Lefort F."/>
        </authorList>
    </citation>
    <scope>NUCLEOTIDE SEQUENCE [LARGE SCALE GENOMIC DNA]</scope>
    <source>
        <strain evidence="2 4">UBMA195</strain>
        <strain evidence="3 5">UBMAN05</strain>
    </source>
</reference>
<sequence>MIRPILFASIALALVGGAVQAQQGAPRNPQKLEKCQQLATERGFSSAGGRGKGQGRAKREFVIACMHGKQS</sequence>
<dbReference type="RefSeq" id="WP_085353431.1">
    <property type="nucleotide sequence ID" value="NZ_NAEX01000188.1"/>
</dbReference>
<evidence type="ECO:0008006" key="6">
    <source>
        <dbReference type="Google" id="ProtNLM"/>
    </source>
</evidence>
<evidence type="ECO:0000313" key="3">
    <source>
        <dbReference type="EMBL" id="OSJ36671.1"/>
    </source>
</evidence>
<name>A0A1X3GU40_9BRAD</name>
<comment type="caution">
    <text evidence="2">The sequence shown here is derived from an EMBL/GenBank/DDBJ whole genome shotgun (WGS) entry which is preliminary data.</text>
</comment>
<keyword evidence="5" id="KW-1185">Reference proteome</keyword>
<feature type="chain" id="PRO_5011906059" description="PsiF repeat-containing protein" evidence="1">
    <location>
        <begin position="22"/>
        <end position="71"/>
    </location>
</feature>
<dbReference type="EMBL" id="NAFK01000077">
    <property type="protein sequence ID" value="OSJ36671.1"/>
    <property type="molecule type" value="Genomic_DNA"/>
</dbReference>
<dbReference type="AlphaFoldDB" id="A0A1X3GU40"/>
<organism evidence="2 4">
    <name type="scientific">Bradyrhizobium canariense</name>
    <dbReference type="NCBI Taxonomy" id="255045"/>
    <lineage>
        <taxon>Bacteria</taxon>
        <taxon>Pseudomonadati</taxon>
        <taxon>Pseudomonadota</taxon>
        <taxon>Alphaproteobacteria</taxon>
        <taxon>Hyphomicrobiales</taxon>
        <taxon>Nitrobacteraceae</taxon>
        <taxon>Bradyrhizobium</taxon>
    </lineage>
</organism>